<dbReference type="RefSeq" id="WP_096158857.1">
    <property type="nucleotide sequence ID" value="NZ_CP025331.1"/>
</dbReference>
<protein>
    <submittedName>
        <fullName evidence="5">Heme ABC transporter ATP-binding protein</fullName>
    </submittedName>
</protein>
<sequence length="281" mass="29895">MSVISLNRSSTRRPEFPVAGRSIISVQGAEVSFGEKHILKGIDLDIRCGEVLAVVGPNGAGKSTLVNVITADVELSAGKVIIDDEVEYSWSTRELAMRRAVLLQDIGLAFPFTVLEVVEMGRSPWAGMRESQHDDLIVSGAMSRTETVQFAARKFTSLSGGEKARVALARVLAQATPALLLDEPTAPMDIRHQELVLQQAREYAATGGAVVIIVHNLDLAGAYADRIAVISDGTIVAQGPPTDVLTADLVGDVYDYPVTIVADPNTGAPLVVPVRAGRKDS</sequence>
<gene>
    <name evidence="5" type="ORF">CIK79_03090</name>
</gene>
<dbReference type="PANTHER" id="PTHR42794">
    <property type="entry name" value="HEMIN IMPORT ATP-BINDING PROTEIN HMUV"/>
    <property type="match status" value="1"/>
</dbReference>
<keyword evidence="4" id="KW-1278">Translocase</keyword>
<dbReference type="GO" id="GO:0005524">
    <property type="term" value="F:ATP binding"/>
    <property type="evidence" value="ECO:0007669"/>
    <property type="project" value="UniProtKB-KW"/>
</dbReference>
<proteinExistence type="predicted"/>
<evidence type="ECO:0000256" key="4">
    <source>
        <dbReference type="ARBA" id="ARBA00022967"/>
    </source>
</evidence>
<evidence type="ECO:0000313" key="6">
    <source>
        <dbReference type="Proteomes" id="UP000218377"/>
    </source>
</evidence>
<dbReference type="Gene3D" id="3.40.50.300">
    <property type="entry name" value="P-loop containing nucleotide triphosphate hydrolases"/>
    <property type="match status" value="1"/>
</dbReference>
<dbReference type="InterPro" id="IPR017871">
    <property type="entry name" value="ABC_transporter-like_CS"/>
</dbReference>
<reference evidence="5 6" key="1">
    <citation type="journal article" date="2017" name="Elife">
        <title>Extensive horizontal gene transfer in cheese-associated bacteria.</title>
        <authorList>
            <person name="Bonham K.S."/>
            <person name="Wolfe B.E."/>
            <person name="Dutton R.J."/>
        </authorList>
    </citation>
    <scope>NUCLEOTIDE SEQUENCE [LARGE SCALE GENOMIC DNA]</scope>
    <source>
        <strain evidence="5 6">JB5</strain>
    </source>
</reference>
<dbReference type="PROSITE" id="PS50893">
    <property type="entry name" value="ABC_TRANSPORTER_2"/>
    <property type="match status" value="1"/>
</dbReference>
<dbReference type="AlphaFoldDB" id="A0A2A3X9G6"/>
<dbReference type="SUPFAM" id="SSF52540">
    <property type="entry name" value="P-loop containing nucleoside triphosphate hydrolases"/>
    <property type="match status" value="1"/>
</dbReference>
<evidence type="ECO:0000256" key="3">
    <source>
        <dbReference type="ARBA" id="ARBA00022840"/>
    </source>
</evidence>
<evidence type="ECO:0000256" key="2">
    <source>
        <dbReference type="ARBA" id="ARBA00022741"/>
    </source>
</evidence>
<keyword evidence="1" id="KW-0813">Transport</keyword>
<dbReference type="Proteomes" id="UP000218377">
    <property type="component" value="Unassembled WGS sequence"/>
</dbReference>
<keyword evidence="3 5" id="KW-0067">ATP-binding</keyword>
<evidence type="ECO:0000256" key="1">
    <source>
        <dbReference type="ARBA" id="ARBA00022448"/>
    </source>
</evidence>
<keyword evidence="2" id="KW-0547">Nucleotide-binding</keyword>
<dbReference type="EMBL" id="NRGX01000001">
    <property type="protein sequence ID" value="PCC20348.1"/>
    <property type="molecule type" value="Genomic_DNA"/>
</dbReference>
<dbReference type="NCBIfam" id="NF010068">
    <property type="entry name" value="PRK13548.1"/>
    <property type="match status" value="1"/>
</dbReference>
<dbReference type="InterPro" id="IPR003593">
    <property type="entry name" value="AAA+_ATPase"/>
</dbReference>
<dbReference type="PROSITE" id="PS00211">
    <property type="entry name" value="ABC_TRANSPORTER_1"/>
    <property type="match status" value="1"/>
</dbReference>
<evidence type="ECO:0000313" key="5">
    <source>
        <dbReference type="EMBL" id="PCC20348.1"/>
    </source>
</evidence>
<comment type="caution">
    <text evidence="5">The sequence shown here is derived from an EMBL/GenBank/DDBJ whole genome shotgun (WGS) entry which is preliminary data.</text>
</comment>
<dbReference type="PANTHER" id="PTHR42794:SF1">
    <property type="entry name" value="HEMIN IMPORT ATP-BINDING PROTEIN HMUV"/>
    <property type="match status" value="1"/>
</dbReference>
<accession>A0A2A3X9G6</accession>
<dbReference type="InterPro" id="IPR027417">
    <property type="entry name" value="P-loop_NTPase"/>
</dbReference>
<organism evidence="5 6">
    <name type="scientific">Brevibacterium aurantiacum</name>
    <dbReference type="NCBI Taxonomy" id="273384"/>
    <lineage>
        <taxon>Bacteria</taxon>
        <taxon>Bacillati</taxon>
        <taxon>Actinomycetota</taxon>
        <taxon>Actinomycetes</taxon>
        <taxon>Micrococcales</taxon>
        <taxon>Brevibacteriaceae</taxon>
        <taxon>Brevibacterium</taxon>
    </lineage>
</organism>
<dbReference type="InterPro" id="IPR003439">
    <property type="entry name" value="ABC_transporter-like_ATP-bd"/>
</dbReference>
<dbReference type="SMART" id="SM00382">
    <property type="entry name" value="AAA"/>
    <property type="match status" value="1"/>
</dbReference>
<dbReference type="CDD" id="cd03214">
    <property type="entry name" value="ABC_Iron-Siderophores_B12_Hemin"/>
    <property type="match status" value="1"/>
</dbReference>
<dbReference type="Pfam" id="PF00005">
    <property type="entry name" value="ABC_tran"/>
    <property type="match status" value="1"/>
</dbReference>
<dbReference type="GO" id="GO:0016887">
    <property type="term" value="F:ATP hydrolysis activity"/>
    <property type="evidence" value="ECO:0007669"/>
    <property type="project" value="InterPro"/>
</dbReference>
<name>A0A2A3X9G6_BREAU</name>